<evidence type="ECO:0000256" key="1">
    <source>
        <dbReference type="SAM" id="Phobius"/>
    </source>
</evidence>
<keyword evidence="1" id="KW-0812">Transmembrane</keyword>
<evidence type="ECO:0000313" key="3">
    <source>
        <dbReference type="Proteomes" id="UP000375525"/>
    </source>
</evidence>
<protein>
    <submittedName>
        <fullName evidence="2">Uncharacterized protein</fullName>
    </submittedName>
</protein>
<proteinExistence type="predicted"/>
<name>A0A5E7NAE0_PSEFL</name>
<keyword evidence="1" id="KW-1133">Transmembrane helix</keyword>
<evidence type="ECO:0000313" key="2">
    <source>
        <dbReference type="EMBL" id="VVP34161.1"/>
    </source>
</evidence>
<organism evidence="2 3">
    <name type="scientific">Pseudomonas fluorescens</name>
    <dbReference type="NCBI Taxonomy" id="294"/>
    <lineage>
        <taxon>Bacteria</taxon>
        <taxon>Pseudomonadati</taxon>
        <taxon>Pseudomonadota</taxon>
        <taxon>Gammaproteobacteria</taxon>
        <taxon>Pseudomonadales</taxon>
        <taxon>Pseudomonadaceae</taxon>
        <taxon>Pseudomonas</taxon>
    </lineage>
</organism>
<reference evidence="2 3" key="1">
    <citation type="submission" date="2019-09" db="EMBL/GenBank/DDBJ databases">
        <authorList>
            <person name="Chandra G."/>
            <person name="Truman W A."/>
        </authorList>
    </citation>
    <scope>NUCLEOTIDE SEQUENCE [LARGE SCALE GENOMIC DNA]</scope>
    <source>
        <strain evidence="2">PS880</strain>
    </source>
</reference>
<keyword evidence="1" id="KW-0472">Membrane</keyword>
<dbReference type="OrthoDB" id="7028441at2"/>
<dbReference type="Proteomes" id="UP000375525">
    <property type="component" value="Unassembled WGS sequence"/>
</dbReference>
<dbReference type="EMBL" id="CABVIH010000024">
    <property type="protein sequence ID" value="VVP34161.1"/>
    <property type="molecule type" value="Genomic_DNA"/>
</dbReference>
<gene>
    <name evidence="2" type="ORF">PS880_04494</name>
</gene>
<sequence>MSFCIALTDADWSLTKDVFSIVGTVASVFGVGLAFYIGLEGLSTWKKQLKGTADHKLARDAAIVLRKYRNALATLWNYADSAAIQIDGESWIGSKGEDSFTASIYQPALDNARKVRAELEPISLECAAIFEGVFISGFDRLHMFEEACCDCIESYLRLVRKGGFDDKSEFVASHAITSWKAFAIGGVINDKTSKEFIDELLSPLLKDIDARLLKNLK</sequence>
<dbReference type="AlphaFoldDB" id="A0A5E7NAE0"/>
<feature type="transmembrane region" description="Helical" evidence="1">
    <location>
        <begin position="18"/>
        <end position="39"/>
    </location>
</feature>
<dbReference type="RefSeq" id="WP_150781536.1">
    <property type="nucleotide sequence ID" value="NZ_CABVIH010000024.1"/>
</dbReference>
<accession>A0A5E7NAE0</accession>